<dbReference type="AlphaFoldDB" id="A0A837NGC8"/>
<dbReference type="Proteomes" id="UP000053030">
    <property type="component" value="Unassembled WGS sequence"/>
</dbReference>
<evidence type="ECO:0000313" key="3">
    <source>
        <dbReference type="Proteomes" id="UP000053030"/>
    </source>
</evidence>
<feature type="chain" id="PRO_5032486103" description="DUF4156 domain-containing protein" evidence="1">
    <location>
        <begin position="27"/>
        <end position="108"/>
    </location>
</feature>
<keyword evidence="3" id="KW-1185">Reference proteome</keyword>
<keyword evidence="1" id="KW-0732">Signal</keyword>
<evidence type="ECO:0000313" key="2">
    <source>
        <dbReference type="EMBL" id="KPD24316.1"/>
    </source>
</evidence>
<accession>A0A837NGC8</accession>
<gene>
    <name evidence="2" type="ORF">AFK76_04815</name>
</gene>
<sequence>MRKLIAIVVCVATLYGCASSGSSSKAAPLPIKLINSEMAKDCTFVGVSSGHVYNAFQYTADNINDARLKAAEEALASGANSAVITSTDVENPGHNVTVHMETYNCSKN</sequence>
<name>A0A837NGC8_9GAMM</name>
<organism evidence="2 3">
    <name type="scientific">Idiomarina zobellii</name>
    <dbReference type="NCBI Taxonomy" id="86103"/>
    <lineage>
        <taxon>Bacteria</taxon>
        <taxon>Pseudomonadati</taxon>
        <taxon>Pseudomonadota</taxon>
        <taxon>Gammaproteobacteria</taxon>
        <taxon>Alteromonadales</taxon>
        <taxon>Idiomarinaceae</taxon>
        <taxon>Idiomarina</taxon>
    </lineage>
</organism>
<proteinExistence type="predicted"/>
<dbReference type="PROSITE" id="PS51257">
    <property type="entry name" value="PROKAR_LIPOPROTEIN"/>
    <property type="match status" value="1"/>
</dbReference>
<evidence type="ECO:0008006" key="4">
    <source>
        <dbReference type="Google" id="ProtNLM"/>
    </source>
</evidence>
<feature type="signal peptide" evidence="1">
    <location>
        <begin position="1"/>
        <end position="26"/>
    </location>
</feature>
<evidence type="ECO:0000256" key="1">
    <source>
        <dbReference type="SAM" id="SignalP"/>
    </source>
</evidence>
<dbReference type="EMBL" id="LHSG01000003">
    <property type="protein sequence ID" value="KPD24316.1"/>
    <property type="molecule type" value="Genomic_DNA"/>
</dbReference>
<dbReference type="RefSeq" id="WP_053953160.1">
    <property type="nucleotide sequence ID" value="NZ_FNCB01000003.1"/>
</dbReference>
<protein>
    <recommendedName>
        <fullName evidence="4">DUF4156 domain-containing protein</fullName>
    </recommendedName>
</protein>
<comment type="caution">
    <text evidence="2">The sequence shown here is derived from an EMBL/GenBank/DDBJ whole genome shotgun (WGS) entry which is preliminary data.</text>
</comment>
<reference evidence="2 3" key="1">
    <citation type="submission" date="2015-08" db="EMBL/GenBank/DDBJ databases">
        <title>Genome sequencing and assembly of the deep-sea bacterium Idiomarina zobellii.</title>
        <authorList>
            <person name="Mithoefer S.D."/>
            <person name="Rheaume B.A."/>
            <person name="MacLea K.S."/>
        </authorList>
    </citation>
    <scope>NUCLEOTIDE SEQUENCE [LARGE SCALE GENOMIC DNA]</scope>
    <source>
        <strain evidence="2 3">KMM 231</strain>
    </source>
</reference>